<evidence type="ECO:0000313" key="4">
    <source>
        <dbReference type="Proteomes" id="UP000634136"/>
    </source>
</evidence>
<gene>
    <name evidence="3" type="ORF">G2W53_008118</name>
</gene>
<comment type="caution">
    <text evidence="3">The sequence shown here is derived from an EMBL/GenBank/DDBJ whole genome shotgun (WGS) entry which is preliminary data.</text>
</comment>
<dbReference type="InterPro" id="IPR025753">
    <property type="entry name" value="AAA_N_dom"/>
</dbReference>
<dbReference type="AlphaFoldDB" id="A0A835CEC9"/>
<dbReference type="Proteomes" id="UP000634136">
    <property type="component" value="Unassembled WGS sequence"/>
</dbReference>
<keyword evidence="1" id="KW-0812">Transmembrane</keyword>
<keyword evidence="1" id="KW-0472">Membrane</keyword>
<evidence type="ECO:0000259" key="2">
    <source>
        <dbReference type="Pfam" id="PF14363"/>
    </source>
</evidence>
<keyword evidence="1" id="KW-1133">Transmembrane helix</keyword>
<dbReference type="Pfam" id="PF14363">
    <property type="entry name" value="AAA_assoc"/>
    <property type="match status" value="1"/>
</dbReference>
<name>A0A835CEC9_9FABA</name>
<evidence type="ECO:0000313" key="3">
    <source>
        <dbReference type="EMBL" id="KAF7839636.1"/>
    </source>
</evidence>
<proteinExistence type="predicted"/>
<dbReference type="OrthoDB" id="1707186at2759"/>
<accession>A0A835CEC9</accession>
<evidence type="ECO:0000256" key="1">
    <source>
        <dbReference type="SAM" id="Phobius"/>
    </source>
</evidence>
<organism evidence="3 4">
    <name type="scientific">Senna tora</name>
    <dbReference type="NCBI Taxonomy" id="362788"/>
    <lineage>
        <taxon>Eukaryota</taxon>
        <taxon>Viridiplantae</taxon>
        <taxon>Streptophyta</taxon>
        <taxon>Embryophyta</taxon>
        <taxon>Tracheophyta</taxon>
        <taxon>Spermatophyta</taxon>
        <taxon>Magnoliopsida</taxon>
        <taxon>eudicotyledons</taxon>
        <taxon>Gunneridae</taxon>
        <taxon>Pentapetalae</taxon>
        <taxon>rosids</taxon>
        <taxon>fabids</taxon>
        <taxon>Fabales</taxon>
        <taxon>Fabaceae</taxon>
        <taxon>Caesalpinioideae</taxon>
        <taxon>Cassia clade</taxon>
        <taxon>Senna</taxon>
    </lineage>
</organism>
<dbReference type="EMBL" id="JAAIUW010000003">
    <property type="protein sequence ID" value="KAF7839636.1"/>
    <property type="molecule type" value="Genomic_DNA"/>
</dbReference>
<feature type="transmembrane region" description="Helical" evidence="1">
    <location>
        <begin position="110"/>
        <end position="133"/>
    </location>
</feature>
<feature type="transmembrane region" description="Helical" evidence="1">
    <location>
        <begin position="29"/>
        <end position="47"/>
    </location>
</feature>
<feature type="domain" description="AAA-type ATPase N-terminal" evidence="2">
    <location>
        <begin position="135"/>
        <end position="194"/>
    </location>
</feature>
<keyword evidence="4" id="KW-1185">Reference proteome</keyword>
<feature type="transmembrane region" description="Helical" evidence="1">
    <location>
        <begin position="59"/>
        <end position="78"/>
    </location>
</feature>
<reference evidence="3" key="1">
    <citation type="submission" date="2020-09" db="EMBL/GenBank/DDBJ databases">
        <title>Genome-Enabled Discovery of Anthraquinone Biosynthesis in Senna tora.</title>
        <authorList>
            <person name="Kang S.-H."/>
            <person name="Pandey R.P."/>
            <person name="Lee C.-M."/>
            <person name="Sim J.-S."/>
            <person name="Jeong J.-T."/>
            <person name="Choi B.-S."/>
            <person name="Jung M."/>
            <person name="Ginzburg D."/>
            <person name="Zhao K."/>
            <person name="Won S.Y."/>
            <person name="Oh T.-J."/>
            <person name="Yu Y."/>
            <person name="Kim N.-H."/>
            <person name="Lee O.R."/>
            <person name="Lee T.-H."/>
            <person name="Bashyal P."/>
            <person name="Kim T.-S."/>
            <person name="Lee W.-H."/>
            <person name="Kawkins C."/>
            <person name="Kim C.-K."/>
            <person name="Kim J.S."/>
            <person name="Ahn B.O."/>
            <person name="Rhee S.Y."/>
            <person name="Sohng J.K."/>
        </authorList>
    </citation>
    <scope>NUCLEOTIDE SEQUENCE</scope>
    <source>
        <tissue evidence="3">Leaf</tissue>
    </source>
</reference>
<protein>
    <submittedName>
        <fullName evidence="3">Phosphatidylinositol-glycan biosynthesis class F protein</fullName>
    </submittedName>
</protein>
<sequence length="227" mass="25726">MDRRRSREKTTATKASTIDASSFISSSEAFIVQLFCGFGLVLTLWVANNIYSLYLINDPSHTLFLIWVIHLPIVVLLYSRYRQNPKYCTYLRAIGRGMLGVLVGEDNDSRIFYVTGAALNFLGAVALGAPVTIHMPENKLYKKVSLYLHSLPSIEDSALSNLVTSAGKNQNDIVLSLDPKQTIIDHFLGARVFWFQETTQGKSESENRTFILKIRKADKRRILRPYF</sequence>